<name>A0ACD3ART6_9AGAR</name>
<gene>
    <name evidence="1" type="ORF">BDN72DRAFT_89487</name>
</gene>
<protein>
    <submittedName>
        <fullName evidence="1">FAD/NAD(P)-binding domain-containing protein</fullName>
    </submittedName>
</protein>
<proteinExistence type="predicted"/>
<dbReference type="Proteomes" id="UP000308600">
    <property type="component" value="Unassembled WGS sequence"/>
</dbReference>
<evidence type="ECO:0000313" key="1">
    <source>
        <dbReference type="EMBL" id="TFK67642.1"/>
    </source>
</evidence>
<dbReference type="EMBL" id="ML208371">
    <property type="protein sequence ID" value="TFK67642.1"/>
    <property type="molecule type" value="Genomic_DNA"/>
</dbReference>
<sequence>MLRTPSRLLFPLAHDRCQLARAVVPTARRIDGIRNFSSSVPRSHQRLVILGSGWGGYEVLRGVDKKRWDVTVISPNNYFNFTPLLAGCAVGTLEFRCAVEPVRRFTPQVTAYQAWCDHIDFKQKRLLCAPATAPIAHDASTKPSGGDVETGAKGAQTFWVNYDKLVIAVGAYSQTFNVPGVKEHAHFLKDVKDARAIRGRIVECFEQANQPTMSDVERRNLLNFCIVGGGPTGVEFAAELYDLLHTDMAEHYPALARMARINLYDVAPSILGSFDKNLVEYTEKTFAREGINIWTSRTVERVEDGKMFIKEEGEVPFGLLVWSTGLAPNPLVQSISEINKDQRTSSLITDEHLNVVMADGFANPDVWAIGDAAKIESQPLPATAQVANQKGKYLVKKLNKIVKDQDSPKPFEFHNFGSLAYVGDWKAIYDRSASEGTFLSKESGRLAWLLWRSAYFTMTLSLRNKILVPTYWFLNWIFGRDLTRF</sequence>
<organism evidence="1 2">
    <name type="scientific">Pluteus cervinus</name>
    <dbReference type="NCBI Taxonomy" id="181527"/>
    <lineage>
        <taxon>Eukaryota</taxon>
        <taxon>Fungi</taxon>
        <taxon>Dikarya</taxon>
        <taxon>Basidiomycota</taxon>
        <taxon>Agaricomycotina</taxon>
        <taxon>Agaricomycetes</taxon>
        <taxon>Agaricomycetidae</taxon>
        <taxon>Agaricales</taxon>
        <taxon>Pluteineae</taxon>
        <taxon>Pluteaceae</taxon>
        <taxon>Pluteus</taxon>
    </lineage>
</organism>
<keyword evidence="2" id="KW-1185">Reference proteome</keyword>
<accession>A0ACD3ART6</accession>
<evidence type="ECO:0000313" key="2">
    <source>
        <dbReference type="Proteomes" id="UP000308600"/>
    </source>
</evidence>
<reference evidence="1 2" key="1">
    <citation type="journal article" date="2019" name="Nat. Ecol. Evol.">
        <title>Megaphylogeny resolves global patterns of mushroom evolution.</title>
        <authorList>
            <person name="Varga T."/>
            <person name="Krizsan K."/>
            <person name="Foldi C."/>
            <person name="Dima B."/>
            <person name="Sanchez-Garcia M."/>
            <person name="Sanchez-Ramirez S."/>
            <person name="Szollosi G.J."/>
            <person name="Szarkandi J.G."/>
            <person name="Papp V."/>
            <person name="Albert L."/>
            <person name="Andreopoulos W."/>
            <person name="Angelini C."/>
            <person name="Antonin V."/>
            <person name="Barry K.W."/>
            <person name="Bougher N.L."/>
            <person name="Buchanan P."/>
            <person name="Buyck B."/>
            <person name="Bense V."/>
            <person name="Catcheside P."/>
            <person name="Chovatia M."/>
            <person name="Cooper J."/>
            <person name="Damon W."/>
            <person name="Desjardin D."/>
            <person name="Finy P."/>
            <person name="Geml J."/>
            <person name="Haridas S."/>
            <person name="Hughes K."/>
            <person name="Justo A."/>
            <person name="Karasinski D."/>
            <person name="Kautmanova I."/>
            <person name="Kiss B."/>
            <person name="Kocsube S."/>
            <person name="Kotiranta H."/>
            <person name="LaButti K.M."/>
            <person name="Lechner B.E."/>
            <person name="Liimatainen K."/>
            <person name="Lipzen A."/>
            <person name="Lukacs Z."/>
            <person name="Mihaltcheva S."/>
            <person name="Morgado L.N."/>
            <person name="Niskanen T."/>
            <person name="Noordeloos M.E."/>
            <person name="Ohm R.A."/>
            <person name="Ortiz-Santana B."/>
            <person name="Ovrebo C."/>
            <person name="Racz N."/>
            <person name="Riley R."/>
            <person name="Savchenko A."/>
            <person name="Shiryaev A."/>
            <person name="Soop K."/>
            <person name="Spirin V."/>
            <person name="Szebenyi C."/>
            <person name="Tomsovsky M."/>
            <person name="Tulloss R.E."/>
            <person name="Uehling J."/>
            <person name="Grigoriev I.V."/>
            <person name="Vagvolgyi C."/>
            <person name="Papp T."/>
            <person name="Martin F.M."/>
            <person name="Miettinen O."/>
            <person name="Hibbett D.S."/>
            <person name="Nagy L.G."/>
        </authorList>
    </citation>
    <scope>NUCLEOTIDE SEQUENCE [LARGE SCALE GENOMIC DNA]</scope>
    <source>
        <strain evidence="1 2">NL-1719</strain>
    </source>
</reference>